<evidence type="ECO:0000256" key="6">
    <source>
        <dbReference type="ARBA" id="ARBA00022833"/>
    </source>
</evidence>
<dbReference type="Pfam" id="PF20511">
    <property type="entry name" value="PMI_typeI_cat"/>
    <property type="match status" value="1"/>
</dbReference>
<dbReference type="Proteomes" id="UP000216454">
    <property type="component" value="Unassembled WGS sequence"/>
</dbReference>
<dbReference type="InterPro" id="IPR011051">
    <property type="entry name" value="RmlC_Cupin_sf"/>
</dbReference>
<protein>
    <recommendedName>
        <fullName evidence="4">mannose-6-phosphate isomerase</fullName>
        <ecNumber evidence="4">5.3.1.8</ecNumber>
    </recommendedName>
</protein>
<comment type="similarity">
    <text evidence="3">Belongs to the mannose-6-phosphate isomerase type 1 family.</text>
</comment>
<dbReference type="PANTHER" id="PTHR10309">
    <property type="entry name" value="MANNOSE-6-PHOSPHATE ISOMERASE"/>
    <property type="match status" value="1"/>
</dbReference>
<keyword evidence="7 9" id="KW-0413">Isomerase</keyword>
<dbReference type="AlphaFoldDB" id="A0A261EWA3"/>
<dbReference type="InterPro" id="IPR046457">
    <property type="entry name" value="PMI_typeI_cat"/>
</dbReference>
<dbReference type="GO" id="GO:0005829">
    <property type="term" value="C:cytosol"/>
    <property type="evidence" value="ECO:0007669"/>
    <property type="project" value="TreeGrafter"/>
</dbReference>
<dbReference type="SUPFAM" id="SSF51182">
    <property type="entry name" value="RmlC-like cupins"/>
    <property type="match status" value="1"/>
</dbReference>
<evidence type="ECO:0000256" key="5">
    <source>
        <dbReference type="ARBA" id="ARBA00022723"/>
    </source>
</evidence>
<dbReference type="PRINTS" id="PR00714">
    <property type="entry name" value="MAN6PISMRASE"/>
</dbReference>
<evidence type="ECO:0000313" key="10">
    <source>
        <dbReference type="Proteomes" id="UP000216454"/>
    </source>
</evidence>
<dbReference type="GO" id="GO:0009298">
    <property type="term" value="P:GDP-mannose biosynthetic process"/>
    <property type="evidence" value="ECO:0007669"/>
    <property type="project" value="InterPro"/>
</dbReference>
<dbReference type="OrthoDB" id="9792649at2"/>
<dbReference type="InterPro" id="IPR001250">
    <property type="entry name" value="Man6P_Isoase-1"/>
</dbReference>
<dbReference type="GO" id="GO:0005975">
    <property type="term" value="P:carbohydrate metabolic process"/>
    <property type="evidence" value="ECO:0007669"/>
    <property type="project" value="InterPro"/>
</dbReference>
<dbReference type="InterPro" id="IPR014710">
    <property type="entry name" value="RmlC-like_jellyroll"/>
</dbReference>
<evidence type="ECO:0000256" key="3">
    <source>
        <dbReference type="ARBA" id="ARBA00010772"/>
    </source>
</evidence>
<evidence type="ECO:0000256" key="1">
    <source>
        <dbReference type="ARBA" id="ARBA00000757"/>
    </source>
</evidence>
<dbReference type="CDD" id="cd07011">
    <property type="entry name" value="cupin_PMI_type_I_N"/>
    <property type="match status" value="1"/>
</dbReference>
<evidence type="ECO:0000313" key="9">
    <source>
        <dbReference type="EMBL" id="OZG51132.1"/>
    </source>
</evidence>
<dbReference type="Gene3D" id="2.60.120.10">
    <property type="entry name" value="Jelly Rolls"/>
    <property type="match status" value="3"/>
</dbReference>
<comment type="catalytic activity">
    <reaction evidence="1">
        <text>D-mannose 6-phosphate = D-fructose 6-phosphate</text>
        <dbReference type="Rhea" id="RHEA:12356"/>
        <dbReference type="ChEBI" id="CHEBI:58735"/>
        <dbReference type="ChEBI" id="CHEBI:61527"/>
        <dbReference type="EC" id="5.3.1.8"/>
    </reaction>
</comment>
<evidence type="ECO:0000256" key="2">
    <source>
        <dbReference type="ARBA" id="ARBA00001947"/>
    </source>
</evidence>
<reference evidence="9 10" key="1">
    <citation type="journal article" date="2017" name="BMC Genomics">
        <title>Comparative genomic and phylogenomic analyses of the Bifidobacteriaceae family.</title>
        <authorList>
            <person name="Lugli G.A."/>
            <person name="Milani C."/>
            <person name="Turroni F."/>
            <person name="Duranti S."/>
            <person name="Mancabelli L."/>
            <person name="Mangifesta M."/>
            <person name="Ferrario C."/>
            <person name="Modesto M."/>
            <person name="Mattarelli P."/>
            <person name="Jiri K."/>
            <person name="van Sinderen D."/>
            <person name="Ventura M."/>
        </authorList>
    </citation>
    <scope>NUCLEOTIDE SEQUENCE [LARGE SCALE GENOMIC DNA]</scope>
    <source>
        <strain evidence="9 10">DSM 24744</strain>
    </source>
</reference>
<dbReference type="EC" id="5.3.1.8" evidence="4"/>
<evidence type="ECO:0000256" key="7">
    <source>
        <dbReference type="ARBA" id="ARBA00023235"/>
    </source>
</evidence>
<accession>A0A261EWA3</accession>
<evidence type="ECO:0000256" key="4">
    <source>
        <dbReference type="ARBA" id="ARBA00011956"/>
    </source>
</evidence>
<dbReference type="EMBL" id="MWWQ01000009">
    <property type="protein sequence ID" value="OZG51132.1"/>
    <property type="molecule type" value="Genomic_DNA"/>
</dbReference>
<evidence type="ECO:0000259" key="8">
    <source>
        <dbReference type="Pfam" id="PF20511"/>
    </source>
</evidence>
<dbReference type="GO" id="GO:0008270">
    <property type="term" value="F:zinc ion binding"/>
    <property type="evidence" value="ECO:0007669"/>
    <property type="project" value="InterPro"/>
</dbReference>
<comment type="cofactor">
    <cofactor evidence="2">
        <name>Zn(2+)</name>
        <dbReference type="ChEBI" id="CHEBI:29105"/>
    </cofactor>
</comment>
<gene>
    <name evidence="9" type="ORF">PSSU_1069</name>
</gene>
<organism evidence="9 10">
    <name type="scientific">Pseudoscardovia suis</name>
    <dbReference type="NCBI Taxonomy" id="987063"/>
    <lineage>
        <taxon>Bacteria</taxon>
        <taxon>Bacillati</taxon>
        <taxon>Actinomycetota</taxon>
        <taxon>Actinomycetes</taxon>
        <taxon>Bifidobacteriales</taxon>
        <taxon>Bifidobacteriaceae</taxon>
        <taxon>Pseudoscardovia</taxon>
    </lineage>
</organism>
<proteinExistence type="inferred from homology"/>
<keyword evidence="5" id="KW-0479">Metal-binding</keyword>
<comment type="caution">
    <text evidence="9">The sequence shown here is derived from an EMBL/GenBank/DDBJ whole genome shotgun (WGS) entry which is preliminary data.</text>
</comment>
<dbReference type="PANTHER" id="PTHR10309:SF0">
    <property type="entry name" value="MANNOSE-6-PHOSPHATE ISOMERASE"/>
    <property type="match status" value="1"/>
</dbReference>
<keyword evidence="10" id="KW-1185">Reference proteome</keyword>
<name>A0A261EWA3_9BIFI</name>
<dbReference type="GO" id="GO:0004476">
    <property type="term" value="F:mannose-6-phosphate isomerase activity"/>
    <property type="evidence" value="ECO:0007669"/>
    <property type="project" value="UniProtKB-EC"/>
</dbReference>
<keyword evidence="6" id="KW-0862">Zinc</keyword>
<dbReference type="RefSeq" id="WP_094691425.1">
    <property type="nucleotide sequence ID" value="NZ_MWWQ01000009.1"/>
</dbReference>
<sequence>MFPIQPVPKTYSWGSDHRLQDIFGIECPGPLAEMWFSGHPASPSPVDMDGDRMALDEAIRRAPELMVGTDASETWGPVLPYLFKIISARIPLSLQVHPVDFEARAGYNRENAAGIPVDSPIRSFKDSIAKHEMVVALERFEASVGFAPRPIELAALRAIDHPLAQAMARELAGKQPLDAHGLKTRYSDAPATAVARVGDFSYTTDRVNASDSANGAVLAASAGSDGIDADMPAAAKVWGHTQRRIFRAFRMAATAPREAAQGLGEALESACRTCKGRRSSKIVQHATMAARAFPGDPSVLCVAMLNPVSLERGESVFIPAGTPHCYLQGTGAEIMTNSDNVLRAGMTPKHKDIPNLLRNLDCNPAPPIDPTSRTLHALFTPNLAVYRPKLSEFMLSYGHVGTDDDSGRWDKMAQRQRSTITDYAQSIAPSAAIPAVAGPRVLVCIEGEVQCTSSTQSVVVHKGEASFIPASDGRAQVTSVNGKHGVYLLASTGL</sequence>
<feature type="domain" description="Phosphomannose isomerase type I catalytic" evidence="8">
    <location>
        <begin position="1"/>
        <end position="148"/>
    </location>
</feature>
<dbReference type="InterPro" id="IPR016305">
    <property type="entry name" value="Mannose-6-P_Isomerase"/>
</dbReference>
<dbReference type="NCBIfam" id="TIGR00218">
    <property type="entry name" value="manA"/>
    <property type="match status" value="1"/>
</dbReference>